<sequence length="529" mass="62426">MEQQPPWHLLPADPRGFFGLTRDMTRRDLKRRYVALLKRFKPEHHPHEFMTLRAAYEKLCAELDQIAAEASLVEQVLPPEPKPAPMPRGTPLQSMHNVEPEMCYRHLTDQRKKEPEHYVLLAFLSDVIDHGEPHAFLRWVLFGLNQFPDDPALNRLFDEVLLGVEPHGYDTVLRILADTCEPRLFYQLALAPFATLLTVLPFAQWKTLLFDCESRLRAERLPFRLPFMVELARRGFWRADASWLHQFFEYFDHQLDAVDDELEMDLDLLEIAWAYRLEWSEKTETTPLALLLHQQMQACFAADTPAVQSALERLCLTLKEHALLLTEEPDDGGWVNFEHLLNRLLERYAPYYREEDGVPARVADYLVRHFLVELEVSGEKQFIIWLWRYAVLATWGGLLFLAIALPLWFSFYVLAALPSAAKGLLFFVGLYASRFLFEWLPISDYYRRFQIWFGERMYRTHWRIETLQFLSRSGLSFDHFVALLKEMPKEQNVPRWYLTLLEEDRVLALFARAQCLTGDWWRWRSGYLS</sequence>
<evidence type="ECO:0000259" key="2">
    <source>
        <dbReference type="SMART" id="SM00271"/>
    </source>
</evidence>
<keyword evidence="4" id="KW-1185">Reference proteome</keyword>
<protein>
    <submittedName>
        <fullName evidence="3">J domain-containing protein</fullName>
    </submittedName>
</protein>
<organism evidence="3 4">
    <name type="scientific">Acanthopleuribacter pedis</name>
    <dbReference type="NCBI Taxonomy" id="442870"/>
    <lineage>
        <taxon>Bacteria</taxon>
        <taxon>Pseudomonadati</taxon>
        <taxon>Acidobacteriota</taxon>
        <taxon>Holophagae</taxon>
        <taxon>Acanthopleuribacterales</taxon>
        <taxon>Acanthopleuribacteraceae</taxon>
        <taxon>Acanthopleuribacter</taxon>
    </lineage>
</organism>
<evidence type="ECO:0000256" key="1">
    <source>
        <dbReference type="SAM" id="Phobius"/>
    </source>
</evidence>
<name>A0A8J7QDZ7_9BACT</name>
<feature type="transmembrane region" description="Helical" evidence="1">
    <location>
        <begin position="415"/>
        <end position="437"/>
    </location>
</feature>
<evidence type="ECO:0000313" key="4">
    <source>
        <dbReference type="Proteomes" id="UP000664417"/>
    </source>
</evidence>
<dbReference type="SUPFAM" id="SSF46565">
    <property type="entry name" value="Chaperone J-domain"/>
    <property type="match status" value="1"/>
</dbReference>
<evidence type="ECO:0000313" key="3">
    <source>
        <dbReference type="EMBL" id="MBO1322419.1"/>
    </source>
</evidence>
<reference evidence="3" key="1">
    <citation type="submission" date="2021-03" db="EMBL/GenBank/DDBJ databases">
        <authorList>
            <person name="Wang G."/>
        </authorList>
    </citation>
    <scope>NUCLEOTIDE SEQUENCE</scope>
    <source>
        <strain evidence="3">KCTC 12899</strain>
    </source>
</reference>
<dbReference type="SMART" id="SM00271">
    <property type="entry name" value="DnaJ"/>
    <property type="match status" value="1"/>
</dbReference>
<dbReference type="EMBL" id="JAFREP010000035">
    <property type="protein sequence ID" value="MBO1322419.1"/>
    <property type="molecule type" value="Genomic_DNA"/>
</dbReference>
<keyword evidence="1" id="KW-0472">Membrane</keyword>
<accession>A0A8J7QDZ7</accession>
<dbReference type="InterPro" id="IPR001623">
    <property type="entry name" value="DnaJ_domain"/>
</dbReference>
<keyword evidence="1" id="KW-0812">Transmembrane</keyword>
<dbReference type="Proteomes" id="UP000664417">
    <property type="component" value="Unassembled WGS sequence"/>
</dbReference>
<dbReference type="InterPro" id="IPR036869">
    <property type="entry name" value="J_dom_sf"/>
</dbReference>
<keyword evidence="1" id="KW-1133">Transmembrane helix</keyword>
<comment type="caution">
    <text evidence="3">The sequence shown here is derived from an EMBL/GenBank/DDBJ whole genome shotgun (WGS) entry which is preliminary data.</text>
</comment>
<dbReference type="RefSeq" id="WP_207862392.1">
    <property type="nucleotide sequence ID" value="NZ_JAFREP010000035.1"/>
</dbReference>
<feature type="domain" description="J" evidence="2">
    <location>
        <begin position="12"/>
        <end position="64"/>
    </location>
</feature>
<feature type="transmembrane region" description="Helical" evidence="1">
    <location>
        <begin position="389"/>
        <end position="409"/>
    </location>
</feature>
<proteinExistence type="predicted"/>
<gene>
    <name evidence="3" type="ORF">J3U88_28355</name>
</gene>
<dbReference type="AlphaFoldDB" id="A0A8J7QDZ7"/>